<protein>
    <submittedName>
        <fullName evidence="1">Uncharacterized protein</fullName>
    </submittedName>
</protein>
<dbReference type="Proteomes" id="UP001146120">
    <property type="component" value="Unassembled WGS sequence"/>
</dbReference>
<evidence type="ECO:0000313" key="1">
    <source>
        <dbReference type="EMBL" id="DAZ92629.1"/>
    </source>
</evidence>
<organism evidence="1 2">
    <name type="scientific">Lagenidium giganteum</name>
    <dbReference type="NCBI Taxonomy" id="4803"/>
    <lineage>
        <taxon>Eukaryota</taxon>
        <taxon>Sar</taxon>
        <taxon>Stramenopiles</taxon>
        <taxon>Oomycota</taxon>
        <taxon>Peronosporomycetes</taxon>
        <taxon>Pythiales</taxon>
        <taxon>Pythiaceae</taxon>
    </lineage>
</organism>
<proteinExistence type="predicted"/>
<dbReference type="EMBL" id="DAKRPA010000414">
    <property type="protein sequence ID" value="DAZ92629.1"/>
    <property type="molecule type" value="Genomic_DNA"/>
</dbReference>
<reference evidence="1" key="2">
    <citation type="journal article" date="2023" name="Microbiol Resour">
        <title>Decontamination and Annotation of the Draft Genome Sequence of the Oomycete Lagenidium giganteum ARSEF 373.</title>
        <authorList>
            <person name="Morgan W.R."/>
            <person name="Tartar A."/>
        </authorList>
    </citation>
    <scope>NUCLEOTIDE SEQUENCE</scope>
    <source>
        <strain evidence="1">ARSEF 373</strain>
    </source>
</reference>
<gene>
    <name evidence="1" type="ORF">N0F65_012062</name>
</gene>
<feature type="non-terminal residue" evidence="1">
    <location>
        <position position="73"/>
    </location>
</feature>
<evidence type="ECO:0000313" key="2">
    <source>
        <dbReference type="Proteomes" id="UP001146120"/>
    </source>
</evidence>
<dbReference type="AlphaFoldDB" id="A0AAV2YHV7"/>
<sequence>MAQCPQCYTGTCRRHVRQDHGRSVAQPADAKATFNKMYDLLVGSKLKKLQQEADLDSATREAAAFREQLDAAR</sequence>
<reference evidence="1" key="1">
    <citation type="submission" date="2022-11" db="EMBL/GenBank/DDBJ databases">
        <authorList>
            <person name="Morgan W.R."/>
            <person name="Tartar A."/>
        </authorList>
    </citation>
    <scope>NUCLEOTIDE SEQUENCE</scope>
    <source>
        <strain evidence="1">ARSEF 373</strain>
    </source>
</reference>
<comment type="caution">
    <text evidence="1">The sequence shown here is derived from an EMBL/GenBank/DDBJ whole genome shotgun (WGS) entry which is preliminary data.</text>
</comment>
<keyword evidence="2" id="KW-1185">Reference proteome</keyword>
<accession>A0AAV2YHV7</accession>
<name>A0AAV2YHV7_9STRA</name>